<feature type="region of interest" description="Disordered" evidence="1">
    <location>
        <begin position="926"/>
        <end position="969"/>
    </location>
</feature>
<dbReference type="InterPro" id="IPR007111">
    <property type="entry name" value="NACHT_NTPase"/>
</dbReference>
<feature type="chain" id="PRO_5029873122" description="NACHT domain-containing protein" evidence="2">
    <location>
        <begin position="30"/>
        <end position="1656"/>
    </location>
</feature>
<feature type="signal peptide" evidence="2">
    <location>
        <begin position="1"/>
        <end position="29"/>
    </location>
</feature>
<dbReference type="Gene3D" id="3.40.50.300">
    <property type="entry name" value="P-loop containing nucleotide triphosphate hydrolases"/>
    <property type="match status" value="1"/>
</dbReference>
<dbReference type="PANTHER" id="PTHR24407:SF14">
    <property type="entry name" value="SIR2-LIKE DOMAIN-CONTAINING PROTEIN"/>
    <property type="match status" value="1"/>
</dbReference>
<dbReference type="PROSITE" id="PS51145">
    <property type="entry name" value="ZU5"/>
    <property type="match status" value="1"/>
</dbReference>
<feature type="compositionally biased region" description="Basic residues" evidence="1">
    <location>
        <begin position="1529"/>
        <end position="1538"/>
    </location>
</feature>
<reference evidence="5" key="2">
    <citation type="submission" date="2021-01" db="UniProtKB">
        <authorList>
            <consortium name="EnsemblMetazoa"/>
        </authorList>
    </citation>
    <scope>IDENTIFICATION</scope>
</reference>
<name>A0A7M7PG56_STRPU</name>
<feature type="compositionally biased region" description="Basic and acidic residues" evidence="1">
    <location>
        <begin position="1507"/>
        <end position="1528"/>
    </location>
</feature>
<dbReference type="Pfam" id="PF05729">
    <property type="entry name" value="NACHT"/>
    <property type="match status" value="1"/>
</dbReference>
<reference evidence="6" key="1">
    <citation type="submission" date="2015-02" db="EMBL/GenBank/DDBJ databases">
        <title>Genome sequencing for Strongylocentrotus purpuratus.</title>
        <authorList>
            <person name="Murali S."/>
            <person name="Liu Y."/>
            <person name="Vee V."/>
            <person name="English A."/>
            <person name="Wang M."/>
            <person name="Skinner E."/>
            <person name="Han Y."/>
            <person name="Muzny D.M."/>
            <person name="Worley K.C."/>
            <person name="Gibbs R.A."/>
        </authorList>
    </citation>
    <scope>NUCLEOTIDE SEQUENCE</scope>
</reference>
<dbReference type="Gene3D" id="1.10.533.10">
    <property type="entry name" value="Death Domain, Fas"/>
    <property type="match status" value="1"/>
</dbReference>
<feature type="compositionally biased region" description="Polar residues" evidence="1">
    <location>
        <begin position="1438"/>
        <end position="1447"/>
    </location>
</feature>
<dbReference type="PROSITE" id="PS50837">
    <property type="entry name" value="NACHT"/>
    <property type="match status" value="1"/>
</dbReference>
<keyword evidence="2" id="KW-0732">Signal</keyword>
<proteinExistence type="predicted"/>
<dbReference type="OrthoDB" id="120976at2759"/>
<evidence type="ECO:0000256" key="2">
    <source>
        <dbReference type="SAM" id="SignalP"/>
    </source>
</evidence>
<dbReference type="Gene3D" id="2.60.220.30">
    <property type="match status" value="1"/>
</dbReference>
<dbReference type="EnsemblMetazoa" id="XM_030993908">
    <property type="protein sequence ID" value="XP_030849768"/>
    <property type="gene ID" value="LOC105446931"/>
</dbReference>
<dbReference type="SMART" id="SM00218">
    <property type="entry name" value="ZU5"/>
    <property type="match status" value="1"/>
</dbReference>
<evidence type="ECO:0000313" key="5">
    <source>
        <dbReference type="EnsemblMetazoa" id="XP_030849768"/>
    </source>
</evidence>
<feature type="region of interest" description="Disordered" evidence="1">
    <location>
        <begin position="1438"/>
        <end position="1656"/>
    </location>
</feature>
<dbReference type="CDD" id="cd01670">
    <property type="entry name" value="Death"/>
    <property type="match status" value="1"/>
</dbReference>
<feature type="compositionally biased region" description="Basic residues" evidence="1">
    <location>
        <begin position="1645"/>
        <end position="1656"/>
    </location>
</feature>
<feature type="compositionally biased region" description="Basic residues" evidence="1">
    <location>
        <begin position="1567"/>
        <end position="1576"/>
    </location>
</feature>
<dbReference type="Pfam" id="PF00791">
    <property type="entry name" value="ZU5"/>
    <property type="match status" value="1"/>
</dbReference>
<evidence type="ECO:0000313" key="6">
    <source>
        <dbReference type="Proteomes" id="UP000007110"/>
    </source>
</evidence>
<accession>A0A7M7PG56</accession>
<dbReference type="SUPFAM" id="SSF52540">
    <property type="entry name" value="P-loop containing nucleoside triphosphate hydrolases"/>
    <property type="match status" value="1"/>
</dbReference>
<dbReference type="InParanoid" id="A0A7M7PG56"/>
<dbReference type="InterPro" id="IPR011029">
    <property type="entry name" value="DEATH-like_dom_sf"/>
</dbReference>
<dbReference type="RefSeq" id="XP_030849768.1">
    <property type="nucleotide sequence ID" value="XM_030993908.1"/>
</dbReference>
<dbReference type="Proteomes" id="UP000007110">
    <property type="component" value="Unassembled WGS sequence"/>
</dbReference>
<protein>
    <recommendedName>
        <fullName evidence="7">NACHT domain-containing protein</fullName>
    </recommendedName>
</protein>
<dbReference type="GeneID" id="105446931"/>
<dbReference type="InterPro" id="IPR027417">
    <property type="entry name" value="P-loop_NTPase"/>
</dbReference>
<organism evidence="5 6">
    <name type="scientific">Strongylocentrotus purpuratus</name>
    <name type="common">Purple sea urchin</name>
    <dbReference type="NCBI Taxonomy" id="7668"/>
    <lineage>
        <taxon>Eukaryota</taxon>
        <taxon>Metazoa</taxon>
        <taxon>Echinodermata</taxon>
        <taxon>Eleutherozoa</taxon>
        <taxon>Echinozoa</taxon>
        <taxon>Echinoidea</taxon>
        <taxon>Euechinoidea</taxon>
        <taxon>Echinacea</taxon>
        <taxon>Camarodonta</taxon>
        <taxon>Echinidea</taxon>
        <taxon>Strongylocentrotidae</taxon>
        <taxon>Strongylocentrotus</taxon>
    </lineage>
</organism>
<dbReference type="PANTHER" id="PTHR24407">
    <property type="entry name" value="PROTEIN KINASE DOMAIN-CONTAINING PROTEIN"/>
    <property type="match status" value="1"/>
</dbReference>
<evidence type="ECO:0008006" key="7">
    <source>
        <dbReference type="Google" id="ProtNLM"/>
    </source>
</evidence>
<feature type="compositionally biased region" description="Polar residues" evidence="1">
    <location>
        <begin position="930"/>
        <end position="953"/>
    </location>
</feature>
<feature type="domain" description="ZU5" evidence="4">
    <location>
        <begin position="989"/>
        <end position="1128"/>
    </location>
</feature>
<keyword evidence="6" id="KW-1185">Reference proteome</keyword>
<sequence length="1656" mass="188873">MRRTSCTMDGFCLLFLLIILLMRSGDVETNPGPDRIVSEEEFIKLSKLIEPSYYNKLGINLDIPIAKHDQIKERSLNTSDALISVFTRWSVKQPPGTDIRSLLAEGLERSNLGSLSGELLAGSLVPKRTGAPVTMPGSQTQPLSPDLIKRCADDFKFKYRTTLCKIRADPLNPDSVEQFPDMYTNLVLTEEYRQRKRPLEYRYLFNLEVNGEFPKRIMVEGEAGTGKTTFCAKIAWDWINDSPVVPKFVWVLVVPFREAKQYTIGEIAKSYLSKNNPATAYQITEYIHANPKDVFIALDGLDEFDGKVALQRKSGLKSECHQPKSSSQASVTLQPKVNISEASGSSSERGEIALRDILCSDKLAACPVLVTSRPWKVSQIRWNDSLRKQYTFIHVEGFSKENVEVYIHKYFEDDEATADQLIRFTKDNVIISKNMAPYPLYIAMLCLMWRERDKMFKSLQTFSQIFDEMFQFLKVHYAQKEITDLESPSFLAYLSHIQKLMKPVAKVAFIGLLENTLTFKEGDFEQCSDSMETACRLGVLSQEKKFSFTYDKTSMFLQSTIFFPHKLIQEYMAGIHLASLYELDHNEFNRLIEQVVLPRKEEFRHLLYFTVSRDKTIANHVMKCMVQALQGNTPNPKEMDFLVDVAFESQDLDTAALVSGGMSSLTINQSMTAHTIAGYIFTGLYKEVIYLSVDRGKFGPIISHDVAEIICSGPSLDHVALLQAALHSDFYAVLANEGNKSKVQTLTLEDVRCPTSTSSHHLAEALCYMPSLTDPTLGGKDFQGEFYSTLDAKASTLQIQNERMEGRCLDNFDPMASRNLARFLCILPCLTDLTIKDSHETPSWFLEDFYREIALQGPSSMNHFFNKRLHLDERSEELRKMDVRQQREYIGHLLQSKVHQGSVQHSGQKAGIVPESVQHSVQKAGIVADSDQNSTETSSRKPVSASQRPSAFTSVEIPPQDGSAAAGEVSMSNARVLSFDEQHEDEDKYHSEGIFDHTGGELQIPSYGLTLSIPPGALPEGSSETITVNVLTDIPPEITLKHDETLVTYVFQCLPSGLQFVSGKPVRLNIPHCANLIDPTKVQVVLYSLNHGGEAVRIEQTSRTCQVTYSHVEISLEHFTKVCAAFTKDLHSWKYKRMSFMPFLPKIMPESRKMLLEFRMADKPHGISWREVHDIRKNAEYRPAKDDDDEMNVENGDMEVTCQLKDYDILTENVNARDIDICIKNTVFFELDFHGKADDLLVKLKVIQSMLLKNIKFRTSFYASRGISEASPGETNSASPRLSESTLVDVLPQCSSAAARADSTFKARPTEESREQDFDDLLRTVAKQIHKDIDIDILGKELGFEPAETMCYINTNKRYHMATYMGTLSMLREWRNRTTSSEERDKLKKVLIVLKRHRLVNEHLNDDIARQSSSVNQSRQSKVIDVYAAYTSRQTYITYSRNDSNDGSPDEPSTKRDDNTNRNTDSNDEDERQRGDKQTQRRSKDDSRGGHWRKRKKTHQNTDSNDEDKRTRGDEQIKRRGSKDDSRGGHRRKRKKTHRNTDSNDEDERTRGDKQIKRRSKDDSRGGHRRKRKKTHQNTDSNDEDERTRGNKQTKRHGSRDDSRGGYRRKRKEKTNQNTNSDDEDERTRGNKRRKRRGFKDGSRGGHRRKRKNMTN</sequence>
<dbReference type="KEGG" id="spu:105446931"/>
<feature type="compositionally biased region" description="Basic and acidic residues" evidence="1">
    <location>
        <begin position="1471"/>
        <end position="1489"/>
    </location>
</feature>
<evidence type="ECO:0000256" key="1">
    <source>
        <dbReference type="SAM" id="MobiDB-lite"/>
    </source>
</evidence>
<dbReference type="InterPro" id="IPR000906">
    <property type="entry name" value="ZU5_dom"/>
</dbReference>
<feature type="domain" description="NACHT" evidence="3">
    <location>
        <begin position="215"/>
        <end position="303"/>
    </location>
</feature>
<evidence type="ECO:0000259" key="4">
    <source>
        <dbReference type="PROSITE" id="PS51145"/>
    </source>
</evidence>
<feature type="compositionally biased region" description="Basic and acidic residues" evidence="1">
    <location>
        <begin position="1548"/>
        <end position="1566"/>
    </location>
</feature>
<evidence type="ECO:0000259" key="3">
    <source>
        <dbReference type="PROSITE" id="PS50837"/>
    </source>
</evidence>
<feature type="compositionally biased region" description="Basic residues" evidence="1">
    <location>
        <begin position="1490"/>
        <end position="1499"/>
    </location>
</feature>